<dbReference type="eggNOG" id="COG2104">
    <property type="taxonomic scope" value="Bacteria"/>
</dbReference>
<organism evidence="1 2">
    <name type="scientific">Glaciecola punicea ACAM 611</name>
    <dbReference type="NCBI Taxonomy" id="1121923"/>
    <lineage>
        <taxon>Bacteria</taxon>
        <taxon>Pseudomonadati</taxon>
        <taxon>Pseudomonadota</taxon>
        <taxon>Gammaproteobacteria</taxon>
        <taxon>Alteromonadales</taxon>
        <taxon>Alteromonadaceae</taxon>
        <taxon>Glaciecola</taxon>
    </lineage>
</organism>
<evidence type="ECO:0000313" key="2">
    <source>
        <dbReference type="Proteomes" id="UP000053586"/>
    </source>
</evidence>
<reference evidence="1 2" key="1">
    <citation type="journal article" date="2012" name="J. Bacteriol.">
        <title>Genome sequence of proteorhodopsin-containing sea ice bacterium Glaciecola punicea ACAM 611T.</title>
        <authorList>
            <person name="Qin Q.-L."/>
            <person name="Xie B.-B."/>
            <person name="Shu Y.-L."/>
            <person name="Rong J.-C."/>
            <person name="Zhao D.-L."/>
            <person name="Zhang X.-Y."/>
            <person name="Chen X.-L."/>
            <person name="Zhou B.-C."/>
            <person name="Zhanga Y.-Z."/>
        </authorList>
    </citation>
    <scope>NUCLEOTIDE SEQUENCE [LARGE SCALE GENOMIC DNA]</scope>
    <source>
        <strain evidence="1 2">ACAM 611</strain>
    </source>
</reference>
<dbReference type="InterPro" id="IPR010035">
    <property type="entry name" value="Thi_S"/>
</dbReference>
<dbReference type="InterPro" id="IPR003749">
    <property type="entry name" value="ThiS/MoaD-like"/>
</dbReference>
<keyword evidence="2" id="KW-1185">Reference proteome</keyword>
<name>H5TCQ2_9ALTE</name>
<dbReference type="EMBL" id="BAET01000020">
    <property type="protein sequence ID" value="GAB56079.1"/>
    <property type="molecule type" value="Genomic_DNA"/>
</dbReference>
<comment type="caution">
    <text evidence="1">The sequence shown here is derived from an EMBL/GenBank/DDBJ whole genome shotgun (WGS) entry which is preliminary data.</text>
</comment>
<dbReference type="InterPro" id="IPR012675">
    <property type="entry name" value="Beta-grasp_dom_sf"/>
</dbReference>
<dbReference type="Proteomes" id="UP000053586">
    <property type="component" value="Unassembled WGS sequence"/>
</dbReference>
<accession>H5TCQ2</accession>
<dbReference type="AlphaFoldDB" id="H5TCQ2"/>
<dbReference type="PANTHER" id="PTHR34472:SF1">
    <property type="entry name" value="SULFUR CARRIER PROTEIN THIS"/>
    <property type="match status" value="1"/>
</dbReference>
<sequence>MITIFINGEAIKVQQSHSLRQILEANSKEQQWNLGSVAAACNQHIVPKSEWSQLTCQENDHIELYHAVAGG</sequence>
<dbReference type="InterPro" id="IPR016155">
    <property type="entry name" value="Mopterin_synth/thiamin_S_b"/>
</dbReference>
<dbReference type="STRING" id="56804.BAE46_07065"/>
<dbReference type="SUPFAM" id="SSF54285">
    <property type="entry name" value="MoaD/ThiS"/>
    <property type="match status" value="1"/>
</dbReference>
<protein>
    <recommendedName>
        <fullName evidence="3">Sulfur carrier protein</fullName>
    </recommendedName>
</protein>
<reference evidence="1 2" key="2">
    <citation type="journal article" date="2017" name="Antonie Van Leeuwenhoek">
        <title>Rhizobium rhizosphaerae sp. nov., a novel species isolated from rice rhizosphere.</title>
        <authorList>
            <person name="Zhao J.J."/>
            <person name="Zhang J."/>
            <person name="Zhang R.J."/>
            <person name="Zhang C.W."/>
            <person name="Yin H.Q."/>
            <person name="Zhang X.X."/>
        </authorList>
    </citation>
    <scope>NUCLEOTIDE SEQUENCE [LARGE SCALE GENOMIC DNA]</scope>
    <source>
        <strain evidence="1 2">ACAM 611</strain>
    </source>
</reference>
<evidence type="ECO:0000313" key="1">
    <source>
        <dbReference type="EMBL" id="GAB56079.1"/>
    </source>
</evidence>
<dbReference type="Gene3D" id="3.10.20.30">
    <property type="match status" value="1"/>
</dbReference>
<proteinExistence type="predicted"/>
<dbReference type="NCBIfam" id="TIGR01683">
    <property type="entry name" value="thiS"/>
    <property type="match status" value="1"/>
</dbReference>
<dbReference type="CDD" id="cd00565">
    <property type="entry name" value="Ubl_ThiS"/>
    <property type="match status" value="1"/>
</dbReference>
<dbReference type="PANTHER" id="PTHR34472">
    <property type="entry name" value="SULFUR CARRIER PROTEIN THIS"/>
    <property type="match status" value="1"/>
</dbReference>
<dbReference type="OrthoDB" id="6388078at2"/>
<evidence type="ECO:0008006" key="3">
    <source>
        <dbReference type="Google" id="ProtNLM"/>
    </source>
</evidence>
<dbReference type="Pfam" id="PF02597">
    <property type="entry name" value="ThiS"/>
    <property type="match status" value="1"/>
</dbReference>
<dbReference type="RefSeq" id="WP_006005841.1">
    <property type="nucleotide sequence ID" value="NZ_BAET01000020.1"/>
</dbReference>
<gene>
    <name evidence="1" type="ORF">GPUN_1964</name>
</gene>